<dbReference type="GO" id="GO:0005576">
    <property type="term" value="C:extracellular region"/>
    <property type="evidence" value="ECO:0007669"/>
    <property type="project" value="UniProtKB-SubCell"/>
</dbReference>
<keyword evidence="8" id="KW-0449">Lipoprotein</keyword>
<keyword evidence="6 10" id="KW-0732">Signal</keyword>
<keyword evidence="5" id="KW-0325">Glycoprotein</keyword>
<feature type="chain" id="PRO_5013265000" description="CFEM domain-containing protein" evidence="10">
    <location>
        <begin position="22"/>
        <end position="154"/>
    </location>
</feature>
<evidence type="ECO:0000256" key="3">
    <source>
        <dbReference type="ARBA" id="ARBA00010031"/>
    </source>
</evidence>
<feature type="compositionally biased region" description="Low complexity" evidence="9">
    <location>
        <begin position="129"/>
        <end position="138"/>
    </location>
</feature>
<organism evidence="12 13">
    <name type="scientific">Helicocarpus griseus UAMH5409</name>
    <dbReference type="NCBI Taxonomy" id="1447875"/>
    <lineage>
        <taxon>Eukaryota</taxon>
        <taxon>Fungi</taxon>
        <taxon>Dikarya</taxon>
        <taxon>Ascomycota</taxon>
        <taxon>Pezizomycotina</taxon>
        <taxon>Eurotiomycetes</taxon>
        <taxon>Eurotiomycetidae</taxon>
        <taxon>Onygenales</taxon>
        <taxon>Ajellomycetaceae</taxon>
        <taxon>Helicocarpus</taxon>
    </lineage>
</organism>
<sequence>MGLTISVSAAAFAISAVLVAGGSMPDCSISCFDQALETYYCGDLQSHTHCCGYYYFITGILASLLHNCSAGEDRQAWNYIEEQCSSLNSRVPWSYEEILSDQYGINAGKATEFPSTDFDLSSAATTTTSETHFTTTESPSDIAAFSSPPTVFAT</sequence>
<evidence type="ECO:0000256" key="5">
    <source>
        <dbReference type="ARBA" id="ARBA00022622"/>
    </source>
</evidence>
<name>A0A2B7XWE2_9EURO</name>
<evidence type="ECO:0000256" key="9">
    <source>
        <dbReference type="SAM" id="MobiDB-lite"/>
    </source>
</evidence>
<evidence type="ECO:0000259" key="11">
    <source>
        <dbReference type="Pfam" id="PF05730"/>
    </source>
</evidence>
<evidence type="ECO:0000313" key="13">
    <source>
        <dbReference type="Proteomes" id="UP000223968"/>
    </source>
</evidence>
<gene>
    <name evidence="12" type="ORF">AJ79_03647</name>
</gene>
<keyword evidence="7" id="KW-1015">Disulfide bond</keyword>
<dbReference type="AlphaFoldDB" id="A0A2B7XWE2"/>
<feature type="region of interest" description="Disordered" evidence="9">
    <location>
        <begin position="129"/>
        <end position="154"/>
    </location>
</feature>
<dbReference type="EMBL" id="PDNB01000045">
    <property type="protein sequence ID" value="PGH13516.1"/>
    <property type="molecule type" value="Genomic_DNA"/>
</dbReference>
<evidence type="ECO:0000256" key="10">
    <source>
        <dbReference type="SAM" id="SignalP"/>
    </source>
</evidence>
<comment type="subcellular location">
    <subcellularLocation>
        <location evidence="1">Membrane</location>
        <topology evidence="1">Lipid-anchor</topology>
        <topology evidence="1">GPI-anchor</topology>
    </subcellularLocation>
    <subcellularLocation>
        <location evidence="2">Secreted</location>
    </subcellularLocation>
</comment>
<dbReference type="Pfam" id="PF05730">
    <property type="entry name" value="CFEM"/>
    <property type="match status" value="1"/>
</dbReference>
<evidence type="ECO:0000313" key="12">
    <source>
        <dbReference type="EMBL" id="PGH13516.1"/>
    </source>
</evidence>
<evidence type="ECO:0000256" key="4">
    <source>
        <dbReference type="ARBA" id="ARBA00022525"/>
    </source>
</evidence>
<accession>A0A2B7XWE2</accession>
<proteinExistence type="inferred from homology"/>
<dbReference type="InterPro" id="IPR008427">
    <property type="entry name" value="Extracellular_membr_CFEM_dom"/>
</dbReference>
<reference evidence="12 13" key="1">
    <citation type="submission" date="2017-10" db="EMBL/GenBank/DDBJ databases">
        <title>Comparative genomics in systemic dimorphic fungi from Ajellomycetaceae.</title>
        <authorList>
            <person name="Munoz J.F."/>
            <person name="Mcewen J.G."/>
            <person name="Clay O.K."/>
            <person name="Cuomo C.A."/>
        </authorList>
    </citation>
    <scope>NUCLEOTIDE SEQUENCE [LARGE SCALE GENOMIC DNA]</scope>
    <source>
        <strain evidence="12 13">UAMH5409</strain>
    </source>
</reference>
<dbReference type="Proteomes" id="UP000223968">
    <property type="component" value="Unassembled WGS sequence"/>
</dbReference>
<evidence type="ECO:0000256" key="6">
    <source>
        <dbReference type="ARBA" id="ARBA00022729"/>
    </source>
</evidence>
<evidence type="ECO:0000256" key="2">
    <source>
        <dbReference type="ARBA" id="ARBA00004613"/>
    </source>
</evidence>
<keyword evidence="4" id="KW-0964">Secreted</keyword>
<feature type="domain" description="CFEM" evidence="11">
    <location>
        <begin position="23"/>
        <end position="85"/>
    </location>
</feature>
<dbReference type="GO" id="GO:0098552">
    <property type="term" value="C:side of membrane"/>
    <property type="evidence" value="ECO:0007669"/>
    <property type="project" value="UniProtKB-KW"/>
</dbReference>
<keyword evidence="13" id="KW-1185">Reference proteome</keyword>
<evidence type="ECO:0000256" key="8">
    <source>
        <dbReference type="ARBA" id="ARBA00023288"/>
    </source>
</evidence>
<protein>
    <recommendedName>
        <fullName evidence="11">CFEM domain-containing protein</fullName>
    </recommendedName>
</protein>
<comment type="caution">
    <text evidence="12">The sequence shown here is derived from an EMBL/GenBank/DDBJ whole genome shotgun (WGS) entry which is preliminary data.</text>
</comment>
<evidence type="ECO:0000256" key="1">
    <source>
        <dbReference type="ARBA" id="ARBA00004589"/>
    </source>
</evidence>
<keyword evidence="5" id="KW-0336">GPI-anchor</keyword>
<feature type="signal peptide" evidence="10">
    <location>
        <begin position="1"/>
        <end position="21"/>
    </location>
</feature>
<comment type="similarity">
    <text evidence="3">Belongs to the RBT5 family.</text>
</comment>
<evidence type="ECO:0000256" key="7">
    <source>
        <dbReference type="ARBA" id="ARBA00023157"/>
    </source>
</evidence>
<keyword evidence="5" id="KW-0472">Membrane</keyword>